<name>A0A6G4WTG7_9ACTN</name>
<dbReference type="PROSITE" id="PS51257">
    <property type="entry name" value="PROKAR_LIPOPROTEIN"/>
    <property type="match status" value="1"/>
</dbReference>
<accession>A0A6G4WTG7</accession>
<dbReference type="SUPFAM" id="SSF50969">
    <property type="entry name" value="YVTN repeat-like/Quinoprotein amine dehydrogenase"/>
    <property type="match status" value="1"/>
</dbReference>
<feature type="compositionally biased region" description="Basic residues" evidence="1">
    <location>
        <begin position="157"/>
        <end position="168"/>
    </location>
</feature>
<feature type="signal peptide" evidence="2">
    <location>
        <begin position="1"/>
        <end position="24"/>
    </location>
</feature>
<dbReference type="Gene3D" id="2.130.10.10">
    <property type="entry name" value="YVTN repeat-like/Quinoprotein amine dehydrogenase"/>
    <property type="match status" value="1"/>
</dbReference>
<dbReference type="InterPro" id="IPR011044">
    <property type="entry name" value="Quino_amine_DH_bsu"/>
</dbReference>
<dbReference type="PANTHER" id="PTHR47197">
    <property type="entry name" value="PROTEIN NIRF"/>
    <property type="match status" value="1"/>
</dbReference>
<dbReference type="EMBL" id="JAAKZZ010000065">
    <property type="protein sequence ID" value="NGO68566.1"/>
    <property type="molecule type" value="Genomic_DNA"/>
</dbReference>
<keyword evidence="4" id="KW-1185">Reference proteome</keyword>
<dbReference type="NCBIfam" id="NF038015">
    <property type="entry name" value="AztD"/>
    <property type="match status" value="1"/>
</dbReference>
<evidence type="ECO:0000256" key="1">
    <source>
        <dbReference type="SAM" id="MobiDB-lite"/>
    </source>
</evidence>
<evidence type="ECO:0000313" key="4">
    <source>
        <dbReference type="Proteomes" id="UP000477722"/>
    </source>
</evidence>
<evidence type="ECO:0000256" key="2">
    <source>
        <dbReference type="SAM" id="SignalP"/>
    </source>
</evidence>
<sequence>MSKSSRLKRAAALSALLCTSAVLAACGADDKNGDGDGDNGQAKARAKAAAPVKDPLVATYGGGLYILDGETLKVTKDLPLKGYNRVNPAGDDQHVMVSTSEGFQVLDAAGQRLTDTRFPGAEPGHVVLHAGKTVLFTDGTGEVRILDSDGFDDSRPKARTHTSPHPHHGVAVELANGELVSTLGTDKKRTGIVVHDKKRKEIARNEKCPEVHGEATAQDEAVVIGCEDGVLLYKDGKITKIDSPTAYGRIGNQRGSEDSPIVLGDYKQDAEAELERPERISLINTATGRMKLVDIGTSYSFRSLARGPEGEALILGTDGRIHVIDPESSKVTRKIAAVDAWREPLEWQQARPSIHVRGGTAFVTEPEKKKLYAIDLKSGKKKATGTFEKKPDEITGVVAD</sequence>
<dbReference type="AlphaFoldDB" id="A0A6G4WTG7"/>
<dbReference type="PANTHER" id="PTHR47197:SF3">
    <property type="entry name" value="DIHYDRO-HEME D1 DEHYDROGENASE"/>
    <property type="match status" value="1"/>
</dbReference>
<reference evidence="3 4" key="1">
    <citation type="submission" date="2020-02" db="EMBL/GenBank/DDBJ databases">
        <title>Whole-genome analyses of novel actinobacteria.</title>
        <authorList>
            <person name="Sahin N."/>
            <person name="Tatar D."/>
        </authorList>
    </citation>
    <scope>NUCLEOTIDE SEQUENCE [LARGE SCALE GENOMIC DNA]</scope>
    <source>
        <strain evidence="3 4">SB3404</strain>
    </source>
</reference>
<dbReference type="InterPro" id="IPR015943">
    <property type="entry name" value="WD40/YVTN_repeat-like_dom_sf"/>
</dbReference>
<feature type="chain" id="PRO_5026286551" evidence="2">
    <location>
        <begin position="25"/>
        <end position="400"/>
    </location>
</feature>
<dbReference type="RefSeq" id="WP_165298269.1">
    <property type="nucleotide sequence ID" value="NZ_JAAKZZ010000065.1"/>
</dbReference>
<gene>
    <name evidence="3" type="ORF">G5C65_09415</name>
</gene>
<dbReference type="InterPro" id="IPR047697">
    <property type="entry name" value="AztD-like"/>
</dbReference>
<dbReference type="Proteomes" id="UP000477722">
    <property type="component" value="Unassembled WGS sequence"/>
</dbReference>
<evidence type="ECO:0000313" key="3">
    <source>
        <dbReference type="EMBL" id="NGO68566.1"/>
    </source>
</evidence>
<feature type="region of interest" description="Disordered" evidence="1">
    <location>
        <begin position="148"/>
        <end position="168"/>
    </location>
</feature>
<keyword evidence="2" id="KW-0732">Signal</keyword>
<comment type="caution">
    <text evidence="3">The sequence shown here is derived from an EMBL/GenBank/DDBJ whole genome shotgun (WGS) entry which is preliminary data.</text>
</comment>
<protein>
    <submittedName>
        <fullName evidence="3">Lactonase family protein</fullName>
    </submittedName>
</protein>
<dbReference type="InterPro" id="IPR051200">
    <property type="entry name" value="Host-pathogen_enzymatic-act"/>
</dbReference>
<proteinExistence type="predicted"/>
<organism evidence="3 4">
    <name type="scientific">Streptomyces boncukensis</name>
    <dbReference type="NCBI Taxonomy" id="2711219"/>
    <lineage>
        <taxon>Bacteria</taxon>
        <taxon>Bacillati</taxon>
        <taxon>Actinomycetota</taxon>
        <taxon>Actinomycetes</taxon>
        <taxon>Kitasatosporales</taxon>
        <taxon>Streptomycetaceae</taxon>
        <taxon>Streptomyces</taxon>
    </lineage>
</organism>